<dbReference type="Pfam" id="PF13715">
    <property type="entry name" value="CarbopepD_reg_2"/>
    <property type="match status" value="1"/>
</dbReference>
<reference evidence="2 3" key="1">
    <citation type="submission" date="2017-07" db="EMBL/GenBank/DDBJ databases">
        <title>Draft genome sequence of Prevotella copri isolated from the gut of healthy adult Indian.</title>
        <authorList>
            <person name="Das B."/>
            <person name="Bag S."/>
            <person name="Ghosh T.S."/>
        </authorList>
    </citation>
    <scope>NUCLEOTIDE SEQUENCE [LARGE SCALE GENOMIC DNA]</scope>
    <source>
        <strain evidence="2 3">Indica</strain>
    </source>
</reference>
<evidence type="ECO:0000313" key="2">
    <source>
        <dbReference type="EMBL" id="OXL44720.1"/>
    </source>
</evidence>
<name>A0AA91TKX7_9BACT</name>
<evidence type="ECO:0000259" key="1">
    <source>
        <dbReference type="Pfam" id="PF14905"/>
    </source>
</evidence>
<dbReference type="InterPro" id="IPR008969">
    <property type="entry name" value="CarboxyPept-like_regulatory"/>
</dbReference>
<dbReference type="Pfam" id="PF14905">
    <property type="entry name" value="OMP_b-brl_3"/>
    <property type="match status" value="1"/>
</dbReference>
<proteinExistence type="predicted"/>
<gene>
    <name evidence="2" type="ORF">CFT61_04655</name>
</gene>
<dbReference type="AlphaFoldDB" id="A0AA91TKX7"/>
<accession>A0AA91TKX7</accession>
<sequence>MRYPLHLTIFIFCNYLQSSDFSVCKVNHFFLKCCNSQLFLYFCNKIFKIGVPDSRGMLYYEQSRIIKTRKMMKRTTSLLLCLVLSISLFAQSRGMTFQVHNETLTSVLKKIEKAGEKNILFAYQATDQYHVTANIQAKRQKEALEMVLQGKPFSFVEHNTYFAVQYTGKTTRVEQIKGRVVDEHQKPLPFANVVLISSVSKAYVAGCVTAEDGSFVLPYADKDVMLKVSFVGYKSQTLACKPTMHIGLHPDTQQLKAVTIKSTRPNVVYKDGAFTTLVSGTILGELGSAEDMISQLPFVSGEAGSWEIIGRGAPEIYLNGRKLENLNELKRLSAKDILKAEIVTVPGAQYSSKTNAVIRLRAVRKRGQGLSGSLYSEYIQGRYSPHGYEDVQLNYRTGGLDIFGEVGAGLERSHTTAHSETQLHTTSDWEFNSRRTTKTLGGEILMNAGFNYEISEQQSLGMRYETINMIGNNYTHSWGATDVWEDGKLTESMGVDLFSKSKPHWSHSVNAYYNGDFGKWNINFNGDFYNKVSQSTQTAINDGQLDAESESKVKSNLYAAKLVVSGPLWKGRLSFGTEEMFTNRHNDFTQSGFSADAFNHIRQSIYAGFLEYYLNIGHMNYGAGLRYEYQKTDYYEKDVLQAEQSPSYRDWIPFASIGYSKDNLNLAFSYRLNKYSPIYVMLQSSIDYDSKYEYKSGDPHLKPQKQHSFNLSGNYKWLSFMAYYNYVLDMYMTWYKPYDEVNHPSVLLQTMASVPHSYYCGANIRVAPSFGIWYPNLTASVFYGHDNVDHLNIPEFGKNQPQFTFSMNNNLRLPHRWFMNLSGNVSTRAEMGIGRRKCTGNMQFRVSKNFLKNDALKVMFVVQDLLHTGYYYFEANGTQSHRTLTRYADNQKILMNVRYTFNATRNKYKGSGAGQSERQRL</sequence>
<protein>
    <recommendedName>
        <fullName evidence="1">Outer membrane protein beta-barrel domain-containing protein</fullName>
    </recommendedName>
</protein>
<organism evidence="2 3">
    <name type="scientific">Segatella copri</name>
    <dbReference type="NCBI Taxonomy" id="165179"/>
    <lineage>
        <taxon>Bacteria</taxon>
        <taxon>Pseudomonadati</taxon>
        <taxon>Bacteroidota</taxon>
        <taxon>Bacteroidia</taxon>
        <taxon>Bacteroidales</taxon>
        <taxon>Prevotellaceae</taxon>
        <taxon>Segatella</taxon>
    </lineage>
</organism>
<dbReference type="Gene3D" id="2.60.40.1120">
    <property type="entry name" value="Carboxypeptidase-like, regulatory domain"/>
    <property type="match status" value="1"/>
</dbReference>
<evidence type="ECO:0000313" key="3">
    <source>
        <dbReference type="Proteomes" id="UP000215155"/>
    </source>
</evidence>
<dbReference type="SUPFAM" id="SSF49464">
    <property type="entry name" value="Carboxypeptidase regulatory domain-like"/>
    <property type="match status" value="1"/>
</dbReference>
<dbReference type="EMBL" id="NMPZ01000005">
    <property type="protein sequence ID" value="OXL44720.1"/>
    <property type="molecule type" value="Genomic_DNA"/>
</dbReference>
<dbReference type="SUPFAM" id="SSF56935">
    <property type="entry name" value="Porins"/>
    <property type="match status" value="1"/>
</dbReference>
<feature type="domain" description="Outer membrane protein beta-barrel" evidence="1">
    <location>
        <begin position="520"/>
        <end position="899"/>
    </location>
</feature>
<comment type="caution">
    <text evidence="2">The sequence shown here is derived from an EMBL/GenBank/DDBJ whole genome shotgun (WGS) entry which is preliminary data.</text>
</comment>
<dbReference type="Proteomes" id="UP000215155">
    <property type="component" value="Unassembled WGS sequence"/>
</dbReference>
<dbReference type="InterPro" id="IPR041700">
    <property type="entry name" value="OMP_b-brl_3"/>
</dbReference>